<evidence type="ECO:0000313" key="6">
    <source>
        <dbReference type="Proteomes" id="UP001172630"/>
    </source>
</evidence>
<feature type="domain" description="Type I restriction modification DNA specificity" evidence="4">
    <location>
        <begin position="3"/>
        <end position="177"/>
    </location>
</feature>
<dbReference type="Gene3D" id="3.90.220.20">
    <property type="entry name" value="DNA methylase specificity domains"/>
    <property type="match status" value="2"/>
</dbReference>
<protein>
    <submittedName>
        <fullName evidence="5">Restriction endonuclease subunit S</fullName>
        <ecNumber evidence="5">3.1.21.-</ecNumber>
    </submittedName>
</protein>
<dbReference type="EMBL" id="JARFYN010000082">
    <property type="protein sequence ID" value="MDL2410430.1"/>
    <property type="molecule type" value="Genomic_DNA"/>
</dbReference>
<accession>A0ABT7KP72</accession>
<evidence type="ECO:0000256" key="1">
    <source>
        <dbReference type="ARBA" id="ARBA00010923"/>
    </source>
</evidence>
<organism evidence="5 6">
    <name type="scientific">Rhizobium calliandrae</name>
    <dbReference type="NCBI Taxonomy" id="1312182"/>
    <lineage>
        <taxon>Bacteria</taxon>
        <taxon>Pseudomonadati</taxon>
        <taxon>Pseudomonadota</taxon>
        <taxon>Alphaproteobacteria</taxon>
        <taxon>Hyphomicrobiales</taxon>
        <taxon>Rhizobiaceae</taxon>
        <taxon>Rhizobium/Agrobacterium group</taxon>
        <taxon>Rhizobium</taxon>
    </lineage>
</organism>
<dbReference type="GO" id="GO:0004519">
    <property type="term" value="F:endonuclease activity"/>
    <property type="evidence" value="ECO:0007669"/>
    <property type="project" value="UniProtKB-KW"/>
</dbReference>
<keyword evidence="5" id="KW-0255">Endonuclease</keyword>
<dbReference type="SUPFAM" id="SSF116734">
    <property type="entry name" value="DNA methylase specificity domain"/>
    <property type="match status" value="2"/>
</dbReference>
<name>A0ABT7KP72_9HYPH</name>
<dbReference type="CDD" id="cd17249">
    <property type="entry name" value="RMtype1_S_EcoR124I-TRD2-CR2_like"/>
    <property type="match status" value="1"/>
</dbReference>
<evidence type="ECO:0000256" key="3">
    <source>
        <dbReference type="ARBA" id="ARBA00023125"/>
    </source>
</evidence>
<dbReference type="InterPro" id="IPR052021">
    <property type="entry name" value="Type-I_RS_S_subunit"/>
</dbReference>
<dbReference type="Proteomes" id="UP001172630">
    <property type="component" value="Unassembled WGS sequence"/>
</dbReference>
<keyword evidence="5" id="KW-0378">Hydrolase</keyword>
<evidence type="ECO:0000256" key="2">
    <source>
        <dbReference type="ARBA" id="ARBA00022747"/>
    </source>
</evidence>
<sequence length="428" mass="47273">MANVQYVPLSQVATLMSGGTPSKNNPDFWNGGIPWLTPKDMSAFDGTTQDRVTKRAIGNGTRVAPDNAIFVVVRGMSLHSEIRIVHPRLPIAFNQDIKAIVPDSINSRFLYFALEAQKTYLLGSVEAAGHGTGVLPTDKLNATPIPDRSPKDQDEIGDLLGAIDDKISSNESINSFLESGIRMLFKDWFVDFGPTTAKQSGDVANQVQSSVNYIPKRLFELFPGSFDENGIPAGWNPAPLDQIASFLNGLALQKYPATGSEYLPVVKISQLRSGSTNGADRASVNIPADYVIDDEDVIFSWSGTLMQDIWTGGPGALNQHLFKVTSDQYPKWFHYFWVDYYMPEFQAIAESKATTMGHIQRVHLSQARVVVPGPEFMTAANETIDPMFRLMIANRLENRTLTSLREALLPKLMSGEVEINEAREELQS</sequence>
<dbReference type="GO" id="GO:0016787">
    <property type="term" value="F:hydrolase activity"/>
    <property type="evidence" value="ECO:0007669"/>
    <property type="project" value="UniProtKB-KW"/>
</dbReference>
<keyword evidence="6" id="KW-1185">Reference proteome</keyword>
<keyword evidence="2" id="KW-0680">Restriction system</keyword>
<dbReference type="InterPro" id="IPR000055">
    <property type="entry name" value="Restrct_endonuc_typeI_TRD"/>
</dbReference>
<comment type="caution">
    <text evidence="5">The sequence shown here is derived from an EMBL/GenBank/DDBJ whole genome shotgun (WGS) entry which is preliminary data.</text>
</comment>
<keyword evidence="5" id="KW-0540">Nuclease</keyword>
<reference evidence="5" key="1">
    <citation type="submission" date="2023-06" db="EMBL/GenBank/DDBJ databases">
        <title>Phylogenetic Diversity of Rhizobium strains.</title>
        <authorList>
            <person name="Moura F.T."/>
            <person name="Helene L.C.F."/>
            <person name="Hungria M."/>
        </authorList>
    </citation>
    <scope>NUCLEOTIDE SEQUENCE</scope>
    <source>
        <strain evidence="5">CCGE524</strain>
    </source>
</reference>
<dbReference type="EC" id="3.1.21.-" evidence="5"/>
<dbReference type="RefSeq" id="WP_285884293.1">
    <property type="nucleotide sequence ID" value="NZ_JARFYN010000082.1"/>
</dbReference>
<keyword evidence="3" id="KW-0238">DNA-binding</keyword>
<dbReference type="PANTHER" id="PTHR30408:SF13">
    <property type="entry name" value="TYPE I RESTRICTION ENZYME HINDI SPECIFICITY SUBUNIT"/>
    <property type="match status" value="1"/>
</dbReference>
<dbReference type="InterPro" id="IPR044946">
    <property type="entry name" value="Restrct_endonuc_typeI_TRD_sf"/>
</dbReference>
<gene>
    <name evidence="5" type="ORF">PY650_33555</name>
</gene>
<proteinExistence type="inferred from homology"/>
<dbReference type="Pfam" id="PF01420">
    <property type="entry name" value="Methylase_S"/>
    <property type="match status" value="1"/>
</dbReference>
<comment type="similarity">
    <text evidence="1">Belongs to the type-I restriction system S methylase family.</text>
</comment>
<evidence type="ECO:0000313" key="5">
    <source>
        <dbReference type="EMBL" id="MDL2410430.1"/>
    </source>
</evidence>
<evidence type="ECO:0000259" key="4">
    <source>
        <dbReference type="Pfam" id="PF01420"/>
    </source>
</evidence>
<dbReference type="PANTHER" id="PTHR30408">
    <property type="entry name" value="TYPE-1 RESTRICTION ENZYME ECOKI SPECIFICITY PROTEIN"/>
    <property type="match status" value="1"/>
</dbReference>